<proteinExistence type="predicted"/>
<organism evidence="4 5">
    <name type="scientific">Actinoallomurus vinaceus</name>
    <dbReference type="NCBI Taxonomy" id="1080074"/>
    <lineage>
        <taxon>Bacteria</taxon>
        <taxon>Bacillati</taxon>
        <taxon>Actinomycetota</taxon>
        <taxon>Actinomycetes</taxon>
        <taxon>Streptosporangiales</taxon>
        <taxon>Thermomonosporaceae</taxon>
        <taxon>Actinoallomurus</taxon>
    </lineage>
</organism>
<name>A0ABP8U425_9ACTN</name>
<dbReference type="Pfam" id="PF13191">
    <property type="entry name" value="AAA_16"/>
    <property type="match status" value="1"/>
</dbReference>
<evidence type="ECO:0000313" key="4">
    <source>
        <dbReference type="EMBL" id="GAA4623432.1"/>
    </source>
</evidence>
<dbReference type="InterPro" id="IPR036388">
    <property type="entry name" value="WH-like_DNA-bd_sf"/>
</dbReference>
<dbReference type="Gene3D" id="1.10.10.10">
    <property type="entry name" value="Winged helix-like DNA-binding domain superfamily/Winged helix DNA-binding domain"/>
    <property type="match status" value="1"/>
</dbReference>
<dbReference type="InterPro" id="IPR027417">
    <property type="entry name" value="P-loop_NTPase"/>
</dbReference>
<sequence>MRVGGFGWRDPAWSLIGREKEIEFVGSFVERAAVEGGALLLSGEAGVGKTALLEVAVARAKAAGVGVLVGMGAEFEAEVSFAGLHQLLDPVLDELPGLSPVHARALGVALGLRVGEAPAQLTVAGATLALLRHLALARPLLVVIDDLPWLDRASATVLGFVARRLAGHRVGLLAAARSGPEGFTGWGDLPELEVPPLDDAGAAALLAARFPALTPRVRQRLLAEAQGNPLALLELPVALAGPQHGALPAVLPLGRRLRAVFAARIGGLPEETRRLLLLAVLDGTGDLGVQGDTSGIAAAERAGLIRVVSGRLMFRHPLTRAAVVELSTIEQRRQAHRELAERLADQPARHAWHLAEAAEGPDERVAALLQDVAHANLFRGDGVGAIAELIRAAELSPGGTGRADRLAEAAYLGSIVTGDLQDAPRLLEAARRAAAERRPPLSVAVAGAYQLLNGDGDADTAHALLVAAIEGLDDPGDAGNKTLIEALYTLLMVCFFGGRTELWTPFHAAVDRLRPSTPELLDVLRGTFSDPVRLAAPTLGRLDAAIAGLEEEINPARAVRIGIAASYLDRLAGCRGALRRVVRDGRDGGAVTSAIEALYLLGNDALFTGQWEYMEEVTDEGLALCDAHGYRLLTWPGIFLRAVLAAVRGQEDVARGLTDQMTAWAGPRRLRAVHRYAAHTRTLMALGRGDFEDAYRHAVQVTPVGELASHVPQALWLVMELTEAAMRSGRTTRAAAHVAAARHADLPGLSPRLALVTAGAAAMADPDLHEHVLFEEAMAVPDADRWPFDLARIRLAFGERLRRVKATTEARAHLSGALEAFQRLGARPWAARAAAELRATGLSVGQTEISGPASLTPQQWEIARLAATGLTNKQIGERLFLSPRTVATHLYQLFPKLGVTSRAALRDALADHPSKSDD</sequence>
<protein>
    <submittedName>
        <fullName evidence="4">LuxR family transcriptional regulator</fullName>
    </submittedName>
</protein>
<keyword evidence="2" id="KW-0067">ATP-binding</keyword>
<keyword evidence="5" id="KW-1185">Reference proteome</keyword>
<reference evidence="5" key="1">
    <citation type="journal article" date="2019" name="Int. J. Syst. Evol. Microbiol.">
        <title>The Global Catalogue of Microorganisms (GCM) 10K type strain sequencing project: providing services to taxonomists for standard genome sequencing and annotation.</title>
        <authorList>
            <consortium name="The Broad Institute Genomics Platform"/>
            <consortium name="The Broad Institute Genome Sequencing Center for Infectious Disease"/>
            <person name="Wu L."/>
            <person name="Ma J."/>
        </authorList>
    </citation>
    <scope>NUCLEOTIDE SEQUENCE [LARGE SCALE GENOMIC DNA]</scope>
    <source>
        <strain evidence="5">JCM 17939</strain>
    </source>
</reference>
<dbReference type="InterPro" id="IPR041664">
    <property type="entry name" value="AAA_16"/>
</dbReference>
<dbReference type="PROSITE" id="PS50043">
    <property type="entry name" value="HTH_LUXR_2"/>
    <property type="match status" value="1"/>
</dbReference>
<evidence type="ECO:0000313" key="5">
    <source>
        <dbReference type="Proteomes" id="UP001501442"/>
    </source>
</evidence>
<dbReference type="PANTHER" id="PTHR16305:SF35">
    <property type="entry name" value="TRANSCRIPTIONAL ACTIVATOR DOMAIN"/>
    <property type="match status" value="1"/>
</dbReference>
<dbReference type="SUPFAM" id="SSF52540">
    <property type="entry name" value="P-loop containing nucleoside triphosphate hydrolases"/>
    <property type="match status" value="1"/>
</dbReference>
<dbReference type="InterPro" id="IPR000792">
    <property type="entry name" value="Tscrpt_reg_LuxR_C"/>
</dbReference>
<dbReference type="SMART" id="SM00421">
    <property type="entry name" value="HTH_LUXR"/>
    <property type="match status" value="1"/>
</dbReference>
<feature type="domain" description="HTH luxR-type" evidence="3">
    <location>
        <begin position="848"/>
        <end position="913"/>
    </location>
</feature>
<accession>A0ABP8U425</accession>
<dbReference type="Pfam" id="PF00196">
    <property type="entry name" value="GerE"/>
    <property type="match status" value="1"/>
</dbReference>
<evidence type="ECO:0000256" key="1">
    <source>
        <dbReference type="ARBA" id="ARBA00022741"/>
    </source>
</evidence>
<evidence type="ECO:0000256" key="2">
    <source>
        <dbReference type="ARBA" id="ARBA00022840"/>
    </source>
</evidence>
<dbReference type="Gene3D" id="3.40.50.300">
    <property type="entry name" value="P-loop containing nucleotide triphosphate hydrolases"/>
    <property type="match status" value="1"/>
</dbReference>
<gene>
    <name evidence="4" type="ORF">GCM10023196_019580</name>
</gene>
<keyword evidence="1" id="KW-0547">Nucleotide-binding</keyword>
<dbReference type="PRINTS" id="PR00038">
    <property type="entry name" value="HTHLUXR"/>
</dbReference>
<dbReference type="SUPFAM" id="SSF46894">
    <property type="entry name" value="C-terminal effector domain of the bipartite response regulators"/>
    <property type="match status" value="1"/>
</dbReference>
<comment type="caution">
    <text evidence="4">The sequence shown here is derived from an EMBL/GenBank/DDBJ whole genome shotgun (WGS) entry which is preliminary data.</text>
</comment>
<dbReference type="Proteomes" id="UP001501442">
    <property type="component" value="Unassembled WGS sequence"/>
</dbReference>
<dbReference type="PANTHER" id="PTHR16305">
    <property type="entry name" value="TESTICULAR SOLUBLE ADENYLYL CYCLASE"/>
    <property type="match status" value="1"/>
</dbReference>
<evidence type="ECO:0000259" key="3">
    <source>
        <dbReference type="PROSITE" id="PS50043"/>
    </source>
</evidence>
<dbReference type="CDD" id="cd06170">
    <property type="entry name" value="LuxR_C_like"/>
    <property type="match status" value="1"/>
</dbReference>
<dbReference type="InterPro" id="IPR016032">
    <property type="entry name" value="Sig_transdc_resp-reg_C-effctor"/>
</dbReference>
<dbReference type="EMBL" id="BAABHK010000002">
    <property type="protein sequence ID" value="GAA4623432.1"/>
    <property type="molecule type" value="Genomic_DNA"/>
</dbReference>